<evidence type="ECO:0000259" key="2">
    <source>
        <dbReference type="PROSITE" id="PS50206"/>
    </source>
</evidence>
<dbReference type="RefSeq" id="WP_131567299.1">
    <property type="nucleotide sequence ID" value="NZ_JAINFK010000004.1"/>
</dbReference>
<protein>
    <submittedName>
        <fullName evidence="3">Rhodanese-like domain-containing protein</fullName>
    </submittedName>
</protein>
<keyword evidence="1" id="KW-0732">Signal</keyword>
<dbReference type="Gene3D" id="3.40.250.10">
    <property type="entry name" value="Rhodanese-like domain"/>
    <property type="match status" value="1"/>
</dbReference>
<dbReference type="OrthoDB" id="9784513at2"/>
<dbReference type="CDD" id="cd00158">
    <property type="entry name" value="RHOD"/>
    <property type="match status" value="1"/>
</dbReference>
<reference evidence="3 4" key="1">
    <citation type="journal article" date="2015" name="Antonie Van Leeuwenhoek">
        <title>Oricola cellulosilytica gen. nov., sp. nov., a cellulose-degrading bacterium of the family Phyllobacteriaceae isolated from surface seashore water, and emended descriptions of Mesorhizobium loti and Phyllobacterium myrsinacearum.</title>
        <authorList>
            <person name="Hameed A."/>
            <person name="Shahina M."/>
            <person name="Lai W.A."/>
            <person name="Lin S.Y."/>
            <person name="Young L.S."/>
            <person name="Liu Y.C."/>
            <person name="Hsu Y.H."/>
            <person name="Young C.C."/>
        </authorList>
    </citation>
    <scope>NUCLEOTIDE SEQUENCE [LARGE SCALE GENOMIC DNA]</scope>
    <source>
        <strain evidence="3 4">KCTC 52183</strain>
    </source>
</reference>
<keyword evidence="4" id="KW-1185">Reference proteome</keyword>
<name>A0A4R0PDD3_9HYPH</name>
<organism evidence="3 4">
    <name type="scientific">Oricola cellulosilytica</name>
    <dbReference type="NCBI Taxonomy" id="1429082"/>
    <lineage>
        <taxon>Bacteria</taxon>
        <taxon>Pseudomonadati</taxon>
        <taxon>Pseudomonadota</taxon>
        <taxon>Alphaproteobacteria</taxon>
        <taxon>Hyphomicrobiales</taxon>
        <taxon>Ahrensiaceae</taxon>
        <taxon>Oricola</taxon>
    </lineage>
</organism>
<dbReference type="AlphaFoldDB" id="A0A4R0PDD3"/>
<feature type="domain" description="Rhodanese" evidence="2">
    <location>
        <begin position="94"/>
        <end position="197"/>
    </location>
</feature>
<evidence type="ECO:0000313" key="3">
    <source>
        <dbReference type="EMBL" id="TCD15316.1"/>
    </source>
</evidence>
<sequence length="200" mass="21695">MAKRIFLTAALLLGLAGAGSAEKHEVRIDRDRMSVTVETEDGPVEIRRIQDPDHEITGDFAKTSRACPPFCIQPMSPAEGVTTIGELELLDMLSDPEALVVDSRTVDWYQGGSIPGAISLPYTQVGDRLNELGCEPDFDGWDCAEAKRVALFCNGLWCGQSPTAIRAMIAAGYPAERIVYYRGGMQSWRVLGLTVTGESG</sequence>
<dbReference type="Proteomes" id="UP000291301">
    <property type="component" value="Unassembled WGS sequence"/>
</dbReference>
<proteinExistence type="predicted"/>
<dbReference type="PROSITE" id="PS50206">
    <property type="entry name" value="RHODANESE_3"/>
    <property type="match status" value="1"/>
</dbReference>
<accession>A0A4R0PDD3</accession>
<dbReference type="EMBL" id="SJST01000002">
    <property type="protein sequence ID" value="TCD15316.1"/>
    <property type="molecule type" value="Genomic_DNA"/>
</dbReference>
<gene>
    <name evidence="3" type="ORF">E0D97_07215</name>
</gene>
<feature type="chain" id="PRO_5020633920" evidence="1">
    <location>
        <begin position="22"/>
        <end position="200"/>
    </location>
</feature>
<dbReference type="SUPFAM" id="SSF52821">
    <property type="entry name" value="Rhodanese/Cell cycle control phosphatase"/>
    <property type="match status" value="1"/>
</dbReference>
<dbReference type="Pfam" id="PF00581">
    <property type="entry name" value="Rhodanese"/>
    <property type="match status" value="1"/>
</dbReference>
<evidence type="ECO:0000313" key="4">
    <source>
        <dbReference type="Proteomes" id="UP000291301"/>
    </source>
</evidence>
<feature type="signal peptide" evidence="1">
    <location>
        <begin position="1"/>
        <end position="21"/>
    </location>
</feature>
<evidence type="ECO:0000256" key="1">
    <source>
        <dbReference type="SAM" id="SignalP"/>
    </source>
</evidence>
<dbReference type="InterPro" id="IPR001763">
    <property type="entry name" value="Rhodanese-like_dom"/>
</dbReference>
<dbReference type="InterPro" id="IPR036873">
    <property type="entry name" value="Rhodanese-like_dom_sf"/>
</dbReference>
<comment type="caution">
    <text evidence="3">The sequence shown here is derived from an EMBL/GenBank/DDBJ whole genome shotgun (WGS) entry which is preliminary data.</text>
</comment>
<dbReference type="SMART" id="SM00450">
    <property type="entry name" value="RHOD"/>
    <property type="match status" value="1"/>
</dbReference>